<reference evidence="2 3" key="1">
    <citation type="submission" date="2013-08" db="EMBL/GenBank/DDBJ databases">
        <authorList>
            <person name="Weinstock G."/>
            <person name="Sodergren E."/>
            <person name="Wylie T."/>
            <person name="Fulton L."/>
            <person name="Fulton R."/>
            <person name="Fronick C."/>
            <person name="O'Laughlin M."/>
            <person name="Godfrey J."/>
            <person name="Miner T."/>
            <person name="Herter B."/>
            <person name="Appelbaum E."/>
            <person name="Cordes M."/>
            <person name="Lek S."/>
            <person name="Wollam A."/>
            <person name="Pepin K.H."/>
            <person name="Palsikar V.B."/>
            <person name="Mitreva M."/>
            <person name="Wilson R.K."/>
        </authorList>
    </citation>
    <scope>NUCLEOTIDE SEQUENCE [LARGE SCALE GENOMIC DNA]</scope>
    <source>
        <strain evidence="2 3">ATCC 15930</strain>
    </source>
</reference>
<comment type="caution">
    <text evidence="2">The sequence shown here is derived from an EMBL/GenBank/DDBJ whole genome shotgun (WGS) entry which is preliminary data.</text>
</comment>
<sequence length="68" mass="8271">MQKYYLFSNQQSFKHKITYAHPYTCHACDSLRRTCMGYTNRYTMLVTKSVVYTFTLLKMMVFYFASFY</sequence>
<dbReference type="HOGENOM" id="CLU_2790477_0_0_10"/>
<evidence type="ECO:0000313" key="2">
    <source>
        <dbReference type="EMBL" id="KDR51043.1"/>
    </source>
</evidence>
<organism evidence="2 3">
    <name type="scientific">Hoylesella loescheii DSM 19665 = JCM 12249 = ATCC 15930</name>
    <dbReference type="NCBI Taxonomy" id="1122985"/>
    <lineage>
        <taxon>Bacteria</taxon>
        <taxon>Pseudomonadati</taxon>
        <taxon>Bacteroidota</taxon>
        <taxon>Bacteroidia</taxon>
        <taxon>Bacteroidales</taxon>
        <taxon>Prevotellaceae</taxon>
        <taxon>Hoylesella</taxon>
    </lineage>
</organism>
<keyword evidence="1" id="KW-0472">Membrane</keyword>
<proteinExistence type="predicted"/>
<evidence type="ECO:0000313" key="3">
    <source>
        <dbReference type="Proteomes" id="UP000027442"/>
    </source>
</evidence>
<accession>A0A069QDS3</accession>
<name>A0A069QDS3_HOYLO</name>
<keyword evidence="3" id="KW-1185">Reference proteome</keyword>
<dbReference type="EMBL" id="JNGW01000125">
    <property type="protein sequence ID" value="KDR51043.1"/>
    <property type="molecule type" value="Genomic_DNA"/>
</dbReference>
<gene>
    <name evidence="2" type="ORF">HMPREF1991_02910</name>
</gene>
<dbReference type="Proteomes" id="UP000027442">
    <property type="component" value="Unassembled WGS sequence"/>
</dbReference>
<dbReference type="AlphaFoldDB" id="A0A069QDS3"/>
<keyword evidence="1" id="KW-1133">Transmembrane helix</keyword>
<evidence type="ECO:0000256" key="1">
    <source>
        <dbReference type="SAM" id="Phobius"/>
    </source>
</evidence>
<protein>
    <submittedName>
        <fullName evidence="2">Uncharacterized protein</fullName>
    </submittedName>
</protein>
<feature type="transmembrane region" description="Helical" evidence="1">
    <location>
        <begin position="42"/>
        <end position="65"/>
    </location>
</feature>
<keyword evidence="1" id="KW-0812">Transmembrane</keyword>
<dbReference type="PATRIC" id="fig|1122985.7.peg.3007"/>